<feature type="transmembrane region" description="Helical" evidence="1">
    <location>
        <begin position="132"/>
        <end position="151"/>
    </location>
</feature>
<proteinExistence type="predicted"/>
<organism evidence="3 4">
    <name type="scientific">Nocardia amamiensis</name>
    <dbReference type="NCBI Taxonomy" id="404578"/>
    <lineage>
        <taxon>Bacteria</taxon>
        <taxon>Bacillati</taxon>
        <taxon>Actinomycetota</taxon>
        <taxon>Actinomycetes</taxon>
        <taxon>Mycobacteriales</taxon>
        <taxon>Nocardiaceae</taxon>
        <taxon>Nocardia</taxon>
    </lineage>
</organism>
<evidence type="ECO:0000313" key="4">
    <source>
        <dbReference type="Proteomes" id="UP000702209"/>
    </source>
</evidence>
<feature type="domain" description="DUF8020" evidence="2">
    <location>
        <begin position="38"/>
        <end position="110"/>
    </location>
</feature>
<dbReference type="InterPro" id="IPR058333">
    <property type="entry name" value="DUF8020"/>
</dbReference>
<dbReference type="Pfam" id="PF26059">
    <property type="entry name" value="DUF8020"/>
    <property type="match status" value="1"/>
</dbReference>
<evidence type="ECO:0000313" key="3">
    <source>
        <dbReference type="EMBL" id="MBF6296033.1"/>
    </source>
</evidence>
<gene>
    <name evidence="3" type="ORF">IU459_00570</name>
</gene>
<keyword evidence="1" id="KW-1133">Transmembrane helix</keyword>
<reference evidence="3 4" key="1">
    <citation type="submission" date="2020-10" db="EMBL/GenBank/DDBJ databases">
        <title>Identification of Nocardia species via Next-generation sequencing and recognition of intraspecies genetic diversity.</title>
        <authorList>
            <person name="Li P."/>
            <person name="Li P."/>
            <person name="Lu B."/>
        </authorList>
    </citation>
    <scope>NUCLEOTIDE SEQUENCE [LARGE SCALE GENOMIC DNA]</scope>
    <source>
        <strain evidence="3 4">BJ06-0157</strain>
    </source>
</reference>
<evidence type="ECO:0000259" key="2">
    <source>
        <dbReference type="Pfam" id="PF26059"/>
    </source>
</evidence>
<dbReference type="EMBL" id="JADLQX010000001">
    <property type="protein sequence ID" value="MBF6296033.1"/>
    <property type="molecule type" value="Genomic_DNA"/>
</dbReference>
<protein>
    <recommendedName>
        <fullName evidence="2">DUF8020 domain-containing protein</fullName>
    </recommendedName>
</protein>
<sequence>MATALIAIASTGIATVTAQGQGRVAGQEITATLSDGPIAYTTTLAADHSSATINLASGKFVPAPEGINVIADNGALVGSIPTTLRMETGQTFTVTPSLDSTGRILTMTPASGAPSPEAANMPPEVQSLVQDALFIGLFVGAAIGCAIGVLIGIWFFLVGAVIGCAIGAAIGATIGFFFFPL</sequence>
<comment type="caution">
    <text evidence="3">The sequence shown here is derived from an EMBL/GenBank/DDBJ whole genome shotgun (WGS) entry which is preliminary data.</text>
</comment>
<name>A0ABS0CHE0_9NOCA</name>
<keyword evidence="1" id="KW-0812">Transmembrane</keyword>
<keyword evidence="1" id="KW-0472">Membrane</keyword>
<dbReference type="Proteomes" id="UP000702209">
    <property type="component" value="Unassembled WGS sequence"/>
</dbReference>
<evidence type="ECO:0000256" key="1">
    <source>
        <dbReference type="SAM" id="Phobius"/>
    </source>
</evidence>
<accession>A0ABS0CHE0</accession>
<keyword evidence="4" id="KW-1185">Reference proteome</keyword>
<feature type="transmembrane region" description="Helical" evidence="1">
    <location>
        <begin position="156"/>
        <end position="179"/>
    </location>
</feature>